<dbReference type="Gene3D" id="3.90.1720.10">
    <property type="entry name" value="endopeptidase domain like (from Nostoc punctiforme)"/>
    <property type="match status" value="1"/>
</dbReference>
<feature type="region of interest" description="Disordered" evidence="5">
    <location>
        <begin position="101"/>
        <end position="132"/>
    </location>
</feature>
<keyword evidence="4" id="KW-0788">Thiol protease</keyword>
<keyword evidence="2" id="KW-0645">Protease</keyword>
<dbReference type="PANTHER" id="PTHR47053:SF1">
    <property type="entry name" value="MUREIN DD-ENDOPEPTIDASE MEPH-RELATED"/>
    <property type="match status" value="1"/>
</dbReference>
<name>A0A1C4VHR7_9ACTN</name>
<protein>
    <submittedName>
        <fullName evidence="7">NlpC/P60 family protein</fullName>
    </submittedName>
</protein>
<dbReference type="InterPro" id="IPR038765">
    <property type="entry name" value="Papain-like_cys_pep_sf"/>
</dbReference>
<accession>A0A1C4VHR7</accession>
<evidence type="ECO:0000313" key="8">
    <source>
        <dbReference type="Proteomes" id="UP000199375"/>
    </source>
</evidence>
<dbReference type="SUPFAM" id="SSF54001">
    <property type="entry name" value="Cysteine proteinases"/>
    <property type="match status" value="1"/>
</dbReference>
<dbReference type="Proteomes" id="UP000199375">
    <property type="component" value="Unassembled WGS sequence"/>
</dbReference>
<evidence type="ECO:0000256" key="2">
    <source>
        <dbReference type="ARBA" id="ARBA00022670"/>
    </source>
</evidence>
<dbReference type="InterPro" id="IPR000064">
    <property type="entry name" value="NLP_P60_dom"/>
</dbReference>
<proteinExistence type="inferred from homology"/>
<evidence type="ECO:0000256" key="4">
    <source>
        <dbReference type="ARBA" id="ARBA00022807"/>
    </source>
</evidence>
<reference evidence="7 8" key="1">
    <citation type="submission" date="2016-06" db="EMBL/GenBank/DDBJ databases">
        <authorList>
            <person name="Kjaerup R.B."/>
            <person name="Dalgaard T.S."/>
            <person name="Juul-Madsen H.R."/>
        </authorList>
    </citation>
    <scope>NUCLEOTIDE SEQUENCE [LARGE SCALE GENOMIC DNA]</scope>
    <source>
        <strain evidence="7 8">DSM 45626</strain>
    </source>
</reference>
<evidence type="ECO:0000256" key="1">
    <source>
        <dbReference type="ARBA" id="ARBA00007074"/>
    </source>
</evidence>
<comment type="similarity">
    <text evidence="1">Belongs to the peptidase C40 family.</text>
</comment>
<sequence length="329" mass="34711">MKLQPGREAVVRVAVATLWSRPEAVRPVDRPALDAPADVAAWISGMDADQQVGECVLSQLLLGERVLVTALRPDGWAHVVAVEQPAARLDPRGYPGWLPAAQLTPRPAHATPAPAHDAPAPNDTAPAPADNQGAPVGPWVVDATVTALHAAPAGEPVVAGVILGTRLAPAGPPVDGWRPVHAPGQDRPLWLPDAHLVPPPTAPPSPADVLTVAARLRDVAYVWGGVSAYGIDCSGLVHLAWRRFGVVLPRDAADQAGATTPLPLGTERVGDLYFFARPGRQIHHIGFVSAAPDGDADRRILHACYRHRRVLEEAMPADRTATLVGAHRV</sequence>
<evidence type="ECO:0000313" key="7">
    <source>
        <dbReference type="EMBL" id="SCE83537.1"/>
    </source>
</evidence>
<dbReference type="AlphaFoldDB" id="A0A1C4VHR7"/>
<keyword evidence="3" id="KW-0378">Hydrolase</keyword>
<organism evidence="7 8">
    <name type="scientific">Micromonospora haikouensis</name>
    <dbReference type="NCBI Taxonomy" id="686309"/>
    <lineage>
        <taxon>Bacteria</taxon>
        <taxon>Bacillati</taxon>
        <taxon>Actinomycetota</taxon>
        <taxon>Actinomycetes</taxon>
        <taxon>Micromonosporales</taxon>
        <taxon>Micromonosporaceae</taxon>
        <taxon>Micromonospora</taxon>
    </lineage>
</organism>
<dbReference type="PANTHER" id="PTHR47053">
    <property type="entry name" value="MUREIN DD-ENDOPEPTIDASE MEPH-RELATED"/>
    <property type="match status" value="1"/>
</dbReference>
<dbReference type="GO" id="GO:0008234">
    <property type="term" value="F:cysteine-type peptidase activity"/>
    <property type="evidence" value="ECO:0007669"/>
    <property type="project" value="UniProtKB-KW"/>
</dbReference>
<evidence type="ECO:0000259" key="6">
    <source>
        <dbReference type="PROSITE" id="PS51935"/>
    </source>
</evidence>
<feature type="domain" description="NlpC/P60" evidence="6">
    <location>
        <begin position="202"/>
        <end position="329"/>
    </location>
</feature>
<dbReference type="GO" id="GO:0006508">
    <property type="term" value="P:proteolysis"/>
    <property type="evidence" value="ECO:0007669"/>
    <property type="project" value="UniProtKB-KW"/>
</dbReference>
<dbReference type="RefSeq" id="WP_091278418.1">
    <property type="nucleotide sequence ID" value="NZ_FMCW01000009.1"/>
</dbReference>
<feature type="compositionally biased region" description="Low complexity" evidence="5">
    <location>
        <begin position="107"/>
        <end position="131"/>
    </location>
</feature>
<evidence type="ECO:0000256" key="5">
    <source>
        <dbReference type="SAM" id="MobiDB-lite"/>
    </source>
</evidence>
<dbReference type="PROSITE" id="PS51935">
    <property type="entry name" value="NLPC_P60"/>
    <property type="match status" value="1"/>
</dbReference>
<dbReference type="Pfam" id="PF00877">
    <property type="entry name" value="NLPC_P60"/>
    <property type="match status" value="1"/>
</dbReference>
<gene>
    <name evidence="7" type="ORF">GA0070558_10931</name>
</gene>
<dbReference type="InterPro" id="IPR051202">
    <property type="entry name" value="Peptidase_C40"/>
</dbReference>
<evidence type="ECO:0000256" key="3">
    <source>
        <dbReference type="ARBA" id="ARBA00022801"/>
    </source>
</evidence>
<dbReference type="EMBL" id="FMCW01000009">
    <property type="protein sequence ID" value="SCE83537.1"/>
    <property type="molecule type" value="Genomic_DNA"/>
</dbReference>